<proteinExistence type="predicted"/>
<accession>A0A8E2E7W9</accession>
<protein>
    <submittedName>
        <fullName evidence="1">Uncharacterized protein</fullName>
    </submittedName>
</protein>
<dbReference type="Proteomes" id="UP000250266">
    <property type="component" value="Unassembled WGS sequence"/>
</dbReference>
<keyword evidence="2" id="KW-1185">Reference proteome</keyword>
<dbReference type="EMBL" id="KV745027">
    <property type="protein sequence ID" value="OCK79017.1"/>
    <property type="molecule type" value="Genomic_DNA"/>
</dbReference>
<gene>
    <name evidence="1" type="ORF">K432DRAFT_426837</name>
</gene>
<evidence type="ECO:0000313" key="1">
    <source>
        <dbReference type="EMBL" id="OCK79017.1"/>
    </source>
</evidence>
<organism evidence="1 2">
    <name type="scientific">Lepidopterella palustris CBS 459.81</name>
    <dbReference type="NCBI Taxonomy" id="1314670"/>
    <lineage>
        <taxon>Eukaryota</taxon>
        <taxon>Fungi</taxon>
        <taxon>Dikarya</taxon>
        <taxon>Ascomycota</taxon>
        <taxon>Pezizomycotina</taxon>
        <taxon>Dothideomycetes</taxon>
        <taxon>Pleosporomycetidae</taxon>
        <taxon>Mytilinidiales</taxon>
        <taxon>Argynnaceae</taxon>
        <taxon>Lepidopterella</taxon>
    </lineage>
</organism>
<evidence type="ECO:0000313" key="2">
    <source>
        <dbReference type="Proteomes" id="UP000250266"/>
    </source>
</evidence>
<reference evidence="1 2" key="1">
    <citation type="journal article" date="2016" name="Nat. Commun.">
        <title>Ectomycorrhizal ecology is imprinted in the genome of the dominant symbiotic fungus Cenococcum geophilum.</title>
        <authorList>
            <consortium name="DOE Joint Genome Institute"/>
            <person name="Peter M."/>
            <person name="Kohler A."/>
            <person name="Ohm R.A."/>
            <person name="Kuo A."/>
            <person name="Krutzmann J."/>
            <person name="Morin E."/>
            <person name="Arend M."/>
            <person name="Barry K.W."/>
            <person name="Binder M."/>
            <person name="Choi C."/>
            <person name="Clum A."/>
            <person name="Copeland A."/>
            <person name="Grisel N."/>
            <person name="Haridas S."/>
            <person name="Kipfer T."/>
            <person name="LaButti K."/>
            <person name="Lindquist E."/>
            <person name="Lipzen A."/>
            <person name="Maire R."/>
            <person name="Meier B."/>
            <person name="Mihaltcheva S."/>
            <person name="Molinier V."/>
            <person name="Murat C."/>
            <person name="Poggeler S."/>
            <person name="Quandt C.A."/>
            <person name="Sperisen C."/>
            <person name="Tritt A."/>
            <person name="Tisserant E."/>
            <person name="Crous P.W."/>
            <person name="Henrissat B."/>
            <person name="Nehls U."/>
            <person name="Egli S."/>
            <person name="Spatafora J.W."/>
            <person name="Grigoriev I.V."/>
            <person name="Martin F.M."/>
        </authorList>
    </citation>
    <scope>NUCLEOTIDE SEQUENCE [LARGE SCALE GENOMIC DNA]</scope>
    <source>
        <strain evidence="1 2">CBS 459.81</strain>
    </source>
</reference>
<dbReference type="AlphaFoldDB" id="A0A8E2E7W9"/>
<name>A0A8E2E7W9_9PEZI</name>
<sequence length="222" mass="25222">MWDPMYSPPPTPTPPPALPPVRENLTIPLPLHSWATLLPLLHRHPSDLTHFTLSELTSALLFFRAQLLQLRDRNLELVRRLIRLPRARMFKGGWMWVNISERWKGGIEGLDSRLREGGGESWSEGKEKVEGDASGGCYWFLEWLTVERVGRLEEEGREVEGMEKRGEGSGRRGEKVMEKARSWVFVTAIAVEECKAWIGALEREERWAMGSEGEVCGGGMKA</sequence>